<dbReference type="GO" id="GO:0004519">
    <property type="term" value="F:endonuclease activity"/>
    <property type="evidence" value="ECO:0007669"/>
    <property type="project" value="UniProtKB-KW"/>
</dbReference>
<dbReference type="EMBL" id="JAAGLQ010000028">
    <property type="protein sequence ID" value="NEA14264.1"/>
    <property type="molecule type" value="Genomic_DNA"/>
</dbReference>
<dbReference type="Proteomes" id="UP000471293">
    <property type="component" value="Unassembled WGS sequence"/>
</dbReference>
<sequence length="98" mass="10286">MSKHGPSGERRRKLKAKLAERDGAACFYCATPFGPALEGSTLDHLVPRSLVRTWAQAALVLACEPCNLAKADTAPALLLRPAHRFGPGLVPLAGVGAV</sequence>
<accession>A0A6N9TS37</accession>
<proteinExistence type="predicted"/>
<evidence type="ECO:0000313" key="3">
    <source>
        <dbReference type="Proteomes" id="UP000471293"/>
    </source>
</evidence>
<keyword evidence="2" id="KW-0255">Endonuclease</keyword>
<keyword evidence="2" id="KW-0378">Hydrolase</keyword>
<dbReference type="AlphaFoldDB" id="A0A6N9TS37"/>
<dbReference type="Gene3D" id="1.10.30.50">
    <property type="match status" value="1"/>
</dbReference>
<keyword evidence="2" id="KW-0540">Nuclease</keyword>
<reference evidence="2 3" key="1">
    <citation type="submission" date="2020-01" db="EMBL/GenBank/DDBJ databases">
        <title>Insect and environment-associated Actinomycetes.</title>
        <authorList>
            <person name="Currrie C."/>
            <person name="Chevrette M."/>
            <person name="Carlson C."/>
            <person name="Stubbendieck R."/>
            <person name="Wendt-Pienkowski E."/>
        </authorList>
    </citation>
    <scope>NUCLEOTIDE SEQUENCE [LARGE SCALE GENOMIC DNA]</scope>
    <source>
        <strain evidence="2 3">SID11342</strain>
    </source>
</reference>
<name>A0A6N9TS37_STRHA</name>
<dbReference type="InterPro" id="IPR003615">
    <property type="entry name" value="HNH_nuc"/>
</dbReference>
<dbReference type="RefSeq" id="WP_164342168.1">
    <property type="nucleotide sequence ID" value="NZ_JAAGLQ010000028.1"/>
</dbReference>
<organism evidence="2 3">
    <name type="scientific">Streptomyces halstedii</name>
    <dbReference type="NCBI Taxonomy" id="1944"/>
    <lineage>
        <taxon>Bacteria</taxon>
        <taxon>Bacillati</taxon>
        <taxon>Actinomycetota</taxon>
        <taxon>Actinomycetes</taxon>
        <taxon>Kitasatosporales</taxon>
        <taxon>Streptomycetaceae</taxon>
        <taxon>Streptomyces</taxon>
    </lineage>
</organism>
<protein>
    <submittedName>
        <fullName evidence="2">HNH endonuclease</fullName>
    </submittedName>
</protein>
<gene>
    <name evidence="2" type="ORF">G3I29_01640</name>
</gene>
<feature type="domain" description="HNH nuclease" evidence="1">
    <location>
        <begin position="13"/>
        <end position="68"/>
    </location>
</feature>
<evidence type="ECO:0000313" key="2">
    <source>
        <dbReference type="EMBL" id="NEA14264.1"/>
    </source>
</evidence>
<dbReference type="CDD" id="cd00085">
    <property type="entry name" value="HNHc"/>
    <property type="match status" value="1"/>
</dbReference>
<evidence type="ECO:0000259" key="1">
    <source>
        <dbReference type="SMART" id="SM00507"/>
    </source>
</evidence>
<comment type="caution">
    <text evidence="2">The sequence shown here is derived from an EMBL/GenBank/DDBJ whole genome shotgun (WGS) entry which is preliminary data.</text>
</comment>
<dbReference type="SMART" id="SM00507">
    <property type="entry name" value="HNHc"/>
    <property type="match status" value="1"/>
</dbReference>